<feature type="region of interest" description="Disordered" evidence="1">
    <location>
        <begin position="192"/>
        <end position="222"/>
    </location>
</feature>
<keyword evidence="3" id="KW-1185">Reference proteome</keyword>
<evidence type="ECO:0000313" key="2">
    <source>
        <dbReference type="EMBL" id="GFT68465.1"/>
    </source>
</evidence>
<dbReference type="Proteomes" id="UP000887013">
    <property type="component" value="Unassembled WGS sequence"/>
</dbReference>
<evidence type="ECO:0000313" key="3">
    <source>
        <dbReference type="Proteomes" id="UP000887013"/>
    </source>
</evidence>
<organism evidence="2 3">
    <name type="scientific">Nephila pilipes</name>
    <name type="common">Giant wood spider</name>
    <name type="synonym">Nephila maculata</name>
    <dbReference type="NCBI Taxonomy" id="299642"/>
    <lineage>
        <taxon>Eukaryota</taxon>
        <taxon>Metazoa</taxon>
        <taxon>Ecdysozoa</taxon>
        <taxon>Arthropoda</taxon>
        <taxon>Chelicerata</taxon>
        <taxon>Arachnida</taxon>
        <taxon>Araneae</taxon>
        <taxon>Araneomorphae</taxon>
        <taxon>Entelegynae</taxon>
        <taxon>Araneoidea</taxon>
        <taxon>Nephilidae</taxon>
        <taxon>Nephila</taxon>
    </lineage>
</organism>
<gene>
    <name evidence="2" type="ORF">NPIL_314651</name>
</gene>
<protein>
    <submittedName>
        <fullName evidence="2">Uncharacterized protein</fullName>
    </submittedName>
</protein>
<sequence length="277" mass="30838">MTRTVFGKGDESRALYSSFSKSVLNESQLPRGIWTRKLCLPFTKFSILLPCLSSEKIMYINPEIESMRPSNEKDAIQRMAKKCSFTTRNASNGRVAGTFLFRDAAGKGELRAHLEIVQSTLALSSNKRPCHSLIGIHHVKNAGPFVEATIKTTRMMRRNLYRDGYISRISGMMGQYTLSAGKNGRADNAYRSERAHRESFGDRRESAPQGPPHPKSGYTKFETTDPPVNCCFVLRSNRLQGQSGHPSKGHGVFYRLTSHTAALLQMAIESSAIVVFG</sequence>
<comment type="caution">
    <text evidence="2">The sequence shown here is derived from an EMBL/GenBank/DDBJ whole genome shotgun (WGS) entry which is preliminary data.</text>
</comment>
<feature type="compositionally biased region" description="Basic and acidic residues" evidence="1">
    <location>
        <begin position="192"/>
        <end position="206"/>
    </location>
</feature>
<proteinExistence type="predicted"/>
<dbReference type="AlphaFoldDB" id="A0A8X6PFK2"/>
<accession>A0A8X6PFK2</accession>
<evidence type="ECO:0000256" key="1">
    <source>
        <dbReference type="SAM" id="MobiDB-lite"/>
    </source>
</evidence>
<dbReference type="EMBL" id="BMAW01020490">
    <property type="protein sequence ID" value="GFT68465.1"/>
    <property type="molecule type" value="Genomic_DNA"/>
</dbReference>
<reference evidence="2" key="1">
    <citation type="submission" date="2020-08" db="EMBL/GenBank/DDBJ databases">
        <title>Multicomponent nature underlies the extraordinary mechanical properties of spider dragline silk.</title>
        <authorList>
            <person name="Kono N."/>
            <person name="Nakamura H."/>
            <person name="Mori M."/>
            <person name="Yoshida Y."/>
            <person name="Ohtoshi R."/>
            <person name="Malay A.D."/>
            <person name="Moran D.A.P."/>
            <person name="Tomita M."/>
            <person name="Numata K."/>
            <person name="Arakawa K."/>
        </authorList>
    </citation>
    <scope>NUCLEOTIDE SEQUENCE</scope>
</reference>
<name>A0A8X6PFK2_NEPPI</name>